<sequence>MRILIASSLLSVEAGAVTGPVWSPICVSRRICMIGLWVMKSWSSFRWYLNSRSAPFHVGFDASVLIPAGTCLSLGSSSRSGALSAVHLAGTLPSHSQLGFNKGAGSRGSSLTGESANAYRFCPALVCLVSESRCESRLTGVPEGTWGGG</sequence>
<dbReference type="Proteomes" id="UP000429523">
    <property type="component" value="Unassembled WGS sequence"/>
</dbReference>
<evidence type="ECO:0000313" key="2">
    <source>
        <dbReference type="Proteomes" id="UP000429523"/>
    </source>
</evidence>
<proteinExistence type="predicted"/>
<evidence type="ECO:0000313" key="1">
    <source>
        <dbReference type="EMBL" id="KAE8917614.1"/>
    </source>
</evidence>
<organism evidence="1 2">
    <name type="scientific">Phytophthora fragariae</name>
    <dbReference type="NCBI Taxonomy" id="53985"/>
    <lineage>
        <taxon>Eukaryota</taxon>
        <taxon>Sar</taxon>
        <taxon>Stramenopiles</taxon>
        <taxon>Oomycota</taxon>
        <taxon>Peronosporomycetes</taxon>
        <taxon>Peronosporales</taxon>
        <taxon>Peronosporaceae</taxon>
        <taxon>Phytophthora</taxon>
    </lineage>
</organism>
<reference evidence="1 2" key="1">
    <citation type="submission" date="2018-08" db="EMBL/GenBank/DDBJ databases">
        <title>Genomic investigation of the strawberry pathogen Phytophthora fragariae indicates pathogenicity is determined by transcriptional variation in three key races.</title>
        <authorList>
            <person name="Adams T.M."/>
            <person name="Armitage A.D."/>
            <person name="Sobczyk M.K."/>
            <person name="Bates H.J."/>
            <person name="Dunwell J.M."/>
            <person name="Nellist C.F."/>
            <person name="Harrison R.J."/>
        </authorList>
    </citation>
    <scope>NUCLEOTIDE SEQUENCE [LARGE SCALE GENOMIC DNA]</scope>
    <source>
        <strain evidence="1 2">NOV-9</strain>
    </source>
</reference>
<comment type="caution">
    <text evidence="1">The sequence shown here is derived from an EMBL/GenBank/DDBJ whole genome shotgun (WGS) entry which is preliminary data.</text>
</comment>
<accession>A0A6A3D7W0</accession>
<protein>
    <submittedName>
        <fullName evidence="1">Uncharacterized protein</fullName>
    </submittedName>
</protein>
<dbReference type="AlphaFoldDB" id="A0A6A3D7W0"/>
<name>A0A6A3D7W0_9STRA</name>
<gene>
    <name evidence="1" type="ORF">PF009_g32066</name>
</gene>
<dbReference type="EMBL" id="QXGF01006939">
    <property type="protein sequence ID" value="KAE8917614.1"/>
    <property type="molecule type" value="Genomic_DNA"/>
</dbReference>